<name>A0A3S0ZUM3_ELYCH</name>
<sequence>MVLDDDKYFRRIPNRYLGYGLALSNSMTSSEDPLTSMFSLVGQAFVIARVVNKALIAQKDKKTLIPIVADTIVFEGVATIILPSLIVQWVYSAIGCCLTRPRFVALAVSISALMLLQEKIDSNVSDIMDQTIRGGF</sequence>
<organism evidence="1 2">
    <name type="scientific">Elysia chlorotica</name>
    <name type="common">Eastern emerald elysia</name>
    <name type="synonym">Sea slug</name>
    <dbReference type="NCBI Taxonomy" id="188477"/>
    <lineage>
        <taxon>Eukaryota</taxon>
        <taxon>Metazoa</taxon>
        <taxon>Spiralia</taxon>
        <taxon>Lophotrochozoa</taxon>
        <taxon>Mollusca</taxon>
        <taxon>Gastropoda</taxon>
        <taxon>Heterobranchia</taxon>
        <taxon>Euthyneura</taxon>
        <taxon>Panpulmonata</taxon>
        <taxon>Sacoglossa</taxon>
        <taxon>Placobranchoidea</taxon>
        <taxon>Plakobranchidae</taxon>
        <taxon>Elysia</taxon>
    </lineage>
</organism>
<keyword evidence="2" id="KW-1185">Reference proteome</keyword>
<accession>A0A3S0ZUM3</accession>
<dbReference type="EMBL" id="RQTK01000252">
    <property type="protein sequence ID" value="RUS83235.1"/>
    <property type="molecule type" value="Genomic_DNA"/>
</dbReference>
<comment type="caution">
    <text evidence="1">The sequence shown here is derived from an EMBL/GenBank/DDBJ whole genome shotgun (WGS) entry which is preliminary data.</text>
</comment>
<evidence type="ECO:0000313" key="2">
    <source>
        <dbReference type="Proteomes" id="UP000271974"/>
    </source>
</evidence>
<gene>
    <name evidence="1" type="ORF">EGW08_008999</name>
</gene>
<evidence type="ECO:0000313" key="1">
    <source>
        <dbReference type="EMBL" id="RUS83235.1"/>
    </source>
</evidence>
<protein>
    <submittedName>
        <fullName evidence="1">Uncharacterized protein</fullName>
    </submittedName>
</protein>
<dbReference type="Proteomes" id="UP000271974">
    <property type="component" value="Unassembled WGS sequence"/>
</dbReference>
<proteinExistence type="predicted"/>
<dbReference type="AlphaFoldDB" id="A0A3S0ZUM3"/>
<dbReference type="OrthoDB" id="6051698at2759"/>
<reference evidence="1 2" key="1">
    <citation type="submission" date="2019-01" db="EMBL/GenBank/DDBJ databases">
        <title>A draft genome assembly of the solar-powered sea slug Elysia chlorotica.</title>
        <authorList>
            <person name="Cai H."/>
            <person name="Li Q."/>
            <person name="Fang X."/>
            <person name="Li J."/>
            <person name="Curtis N.E."/>
            <person name="Altenburger A."/>
            <person name="Shibata T."/>
            <person name="Feng M."/>
            <person name="Maeda T."/>
            <person name="Schwartz J.A."/>
            <person name="Shigenobu S."/>
            <person name="Lundholm N."/>
            <person name="Nishiyama T."/>
            <person name="Yang H."/>
            <person name="Hasebe M."/>
            <person name="Li S."/>
            <person name="Pierce S.K."/>
            <person name="Wang J."/>
        </authorList>
    </citation>
    <scope>NUCLEOTIDE SEQUENCE [LARGE SCALE GENOMIC DNA]</scope>
    <source>
        <strain evidence="1">EC2010</strain>
        <tissue evidence="1">Whole organism of an adult</tissue>
    </source>
</reference>